<dbReference type="Gene3D" id="1.10.150.50">
    <property type="entry name" value="Transcription Factor, Ets-1"/>
    <property type="match status" value="1"/>
</dbReference>
<evidence type="ECO:0000313" key="3">
    <source>
        <dbReference type="Proteomes" id="UP000887226"/>
    </source>
</evidence>
<dbReference type="InterPro" id="IPR001660">
    <property type="entry name" value="SAM"/>
</dbReference>
<comment type="caution">
    <text evidence="2">The sequence shown here is derived from an EMBL/GenBank/DDBJ whole genome shotgun (WGS) entry which is preliminary data.</text>
</comment>
<sequence>MSSLRDILAEVNLEQYYETFVKACFDTWEDLSTITEDELEALGIPRGHRRRLQREIARRSGWPEYMALP</sequence>
<dbReference type="AlphaFoldDB" id="A0A9P7YW58"/>
<reference evidence="2" key="1">
    <citation type="journal article" date="2021" name="IMA Fungus">
        <title>Genomic characterization of three marine fungi, including Emericellopsis atlantica sp. nov. with signatures of a generalist lifestyle and marine biomass degradation.</title>
        <authorList>
            <person name="Hagestad O.C."/>
            <person name="Hou L."/>
            <person name="Andersen J.H."/>
            <person name="Hansen E.H."/>
            <person name="Altermark B."/>
            <person name="Li C."/>
            <person name="Kuhnert E."/>
            <person name="Cox R.J."/>
            <person name="Crous P.W."/>
            <person name="Spatafora J.W."/>
            <person name="Lail K."/>
            <person name="Amirebrahimi M."/>
            <person name="Lipzen A."/>
            <person name="Pangilinan J."/>
            <person name="Andreopoulos W."/>
            <person name="Hayes R.D."/>
            <person name="Ng V."/>
            <person name="Grigoriev I.V."/>
            <person name="Jackson S.A."/>
            <person name="Sutton T.D.S."/>
            <person name="Dobson A.D.W."/>
            <person name="Rama T."/>
        </authorList>
    </citation>
    <scope>NUCLEOTIDE SEQUENCE</scope>
    <source>
        <strain evidence="2">TRa3180A</strain>
    </source>
</reference>
<dbReference type="OrthoDB" id="1919336at2759"/>
<dbReference type="SUPFAM" id="SSF47769">
    <property type="entry name" value="SAM/Pointed domain"/>
    <property type="match status" value="1"/>
</dbReference>
<proteinExistence type="predicted"/>
<accession>A0A9P7YW58</accession>
<protein>
    <recommendedName>
        <fullName evidence="1">SAM domain-containing protein</fullName>
    </recommendedName>
</protein>
<evidence type="ECO:0000259" key="1">
    <source>
        <dbReference type="Pfam" id="PF00536"/>
    </source>
</evidence>
<dbReference type="InterPro" id="IPR013761">
    <property type="entry name" value="SAM/pointed_sf"/>
</dbReference>
<name>A0A9P7YW58_9HELO</name>
<evidence type="ECO:0000313" key="2">
    <source>
        <dbReference type="EMBL" id="KAG9241099.1"/>
    </source>
</evidence>
<dbReference type="CDD" id="cd09487">
    <property type="entry name" value="SAM_superfamily"/>
    <property type="match status" value="1"/>
</dbReference>
<dbReference type="EMBL" id="MU254272">
    <property type="protein sequence ID" value="KAG9241099.1"/>
    <property type="molecule type" value="Genomic_DNA"/>
</dbReference>
<dbReference type="Pfam" id="PF00536">
    <property type="entry name" value="SAM_1"/>
    <property type="match status" value="1"/>
</dbReference>
<organism evidence="2 3">
    <name type="scientific">Calycina marina</name>
    <dbReference type="NCBI Taxonomy" id="1763456"/>
    <lineage>
        <taxon>Eukaryota</taxon>
        <taxon>Fungi</taxon>
        <taxon>Dikarya</taxon>
        <taxon>Ascomycota</taxon>
        <taxon>Pezizomycotina</taxon>
        <taxon>Leotiomycetes</taxon>
        <taxon>Helotiales</taxon>
        <taxon>Pezizellaceae</taxon>
        <taxon>Calycina</taxon>
    </lineage>
</organism>
<keyword evidence="3" id="KW-1185">Reference proteome</keyword>
<gene>
    <name evidence="2" type="ORF">BJ878DRAFT_522447</name>
</gene>
<dbReference type="Proteomes" id="UP000887226">
    <property type="component" value="Unassembled WGS sequence"/>
</dbReference>
<feature type="domain" description="SAM" evidence="1">
    <location>
        <begin position="3"/>
        <end position="58"/>
    </location>
</feature>